<dbReference type="InterPro" id="IPR000742">
    <property type="entry name" value="EGF"/>
</dbReference>
<evidence type="ECO:0000256" key="1">
    <source>
        <dbReference type="PROSITE-ProRule" id="PRU00076"/>
    </source>
</evidence>
<keyword evidence="1" id="KW-0245">EGF-like domain</keyword>
<dbReference type="PROSITE" id="PS01186">
    <property type="entry name" value="EGF_2"/>
    <property type="match status" value="1"/>
</dbReference>
<reference evidence="2" key="1">
    <citation type="submission" date="2020-04" db="EMBL/GenBank/DDBJ databases">
        <authorList>
            <person name="Alioto T."/>
            <person name="Alioto T."/>
            <person name="Gomez Garrido J."/>
        </authorList>
    </citation>
    <scope>NUCLEOTIDE SEQUENCE</scope>
    <source>
        <strain evidence="2">A484AB</strain>
    </source>
</reference>
<dbReference type="AlphaFoldDB" id="A0A7D9IDU0"/>
<gene>
    <name evidence="2" type="ORF">PACLA_8A047193</name>
</gene>
<organism evidence="2 3">
    <name type="scientific">Paramuricea clavata</name>
    <name type="common">Red gorgonian</name>
    <name type="synonym">Violescent sea-whip</name>
    <dbReference type="NCBI Taxonomy" id="317549"/>
    <lineage>
        <taxon>Eukaryota</taxon>
        <taxon>Metazoa</taxon>
        <taxon>Cnidaria</taxon>
        <taxon>Anthozoa</taxon>
        <taxon>Octocorallia</taxon>
        <taxon>Malacalcyonacea</taxon>
        <taxon>Plexauridae</taxon>
        <taxon>Paramuricea</taxon>
    </lineage>
</organism>
<comment type="caution">
    <text evidence="1">Lacks conserved residue(s) required for the propagation of feature annotation.</text>
</comment>
<evidence type="ECO:0000313" key="3">
    <source>
        <dbReference type="Proteomes" id="UP001152795"/>
    </source>
</evidence>
<feature type="non-terminal residue" evidence="2">
    <location>
        <position position="1"/>
    </location>
</feature>
<dbReference type="PROSITE" id="PS00022">
    <property type="entry name" value="EGF_1"/>
    <property type="match status" value="1"/>
</dbReference>
<accession>A0A7D9IDU0</accession>
<sequence length="136" mass="15005">MAKATILLLGVVFLAFLFTNLEAVSPGGKHVITKSSVYYAKQSTKVMAKKFRTTCTKTGFWLARRIRCRNLYYTAYEMAYKSVAKYRTIYVCKYGYKEVSGECEPDCGTGCDNGGSCTGPGTCSCRSGWTGNKCQS</sequence>
<keyword evidence="1" id="KW-1015">Disulfide bond</keyword>
<dbReference type="Proteomes" id="UP001152795">
    <property type="component" value="Unassembled WGS sequence"/>
</dbReference>
<comment type="caution">
    <text evidence="2">The sequence shown here is derived from an EMBL/GenBank/DDBJ whole genome shotgun (WGS) entry which is preliminary data.</text>
</comment>
<keyword evidence="3" id="KW-1185">Reference proteome</keyword>
<name>A0A7D9IDU0_PARCT</name>
<dbReference type="EMBL" id="CACRXK020004931">
    <property type="protein sequence ID" value="CAB4004543.1"/>
    <property type="molecule type" value="Genomic_DNA"/>
</dbReference>
<evidence type="ECO:0000313" key="2">
    <source>
        <dbReference type="EMBL" id="CAB4004543.1"/>
    </source>
</evidence>
<feature type="disulfide bond" evidence="1">
    <location>
        <begin position="107"/>
        <end position="117"/>
    </location>
</feature>
<protein>
    <submittedName>
        <fullName evidence="2">Epidermal growth factor 7 isoform X2</fullName>
    </submittedName>
</protein>
<dbReference type="Gene3D" id="2.10.25.10">
    <property type="entry name" value="Laminin"/>
    <property type="match status" value="1"/>
</dbReference>
<dbReference type="PROSITE" id="PS50026">
    <property type="entry name" value="EGF_3"/>
    <property type="match status" value="1"/>
</dbReference>
<proteinExistence type="predicted"/>
<feature type="disulfide bond" evidence="1">
    <location>
        <begin position="125"/>
        <end position="134"/>
    </location>
</feature>